<dbReference type="GO" id="GO:0006631">
    <property type="term" value="P:fatty acid metabolic process"/>
    <property type="evidence" value="ECO:0007669"/>
    <property type="project" value="TreeGrafter"/>
</dbReference>
<dbReference type="Gene3D" id="3.40.50.12780">
    <property type="entry name" value="N-terminal domain of ligase-like"/>
    <property type="match status" value="1"/>
</dbReference>
<dbReference type="GO" id="GO:0031956">
    <property type="term" value="F:medium-chain fatty acid-CoA ligase activity"/>
    <property type="evidence" value="ECO:0007669"/>
    <property type="project" value="TreeGrafter"/>
</dbReference>
<evidence type="ECO:0000313" key="5">
    <source>
        <dbReference type="EMBL" id="RAW18658.1"/>
    </source>
</evidence>
<organism evidence="5 6">
    <name type="scientific">Phytoactinopolyspora halophila</name>
    <dbReference type="NCBI Taxonomy" id="1981511"/>
    <lineage>
        <taxon>Bacteria</taxon>
        <taxon>Bacillati</taxon>
        <taxon>Actinomycetota</taxon>
        <taxon>Actinomycetes</taxon>
        <taxon>Jiangellales</taxon>
        <taxon>Jiangellaceae</taxon>
        <taxon>Phytoactinopolyspora</taxon>
    </lineage>
</organism>
<feature type="domain" description="AMP-dependent synthetase/ligase" evidence="3">
    <location>
        <begin position="4"/>
        <end position="371"/>
    </location>
</feature>
<accession>A0A329R6K3</accession>
<evidence type="ECO:0000259" key="4">
    <source>
        <dbReference type="Pfam" id="PF13193"/>
    </source>
</evidence>
<dbReference type="InterPro" id="IPR025110">
    <property type="entry name" value="AMP-bd_C"/>
</dbReference>
<dbReference type="AlphaFoldDB" id="A0A329R6K3"/>
<keyword evidence="6" id="KW-1185">Reference proteome</keyword>
<name>A0A329R6K3_9ACTN</name>
<sequence>MAHALGKPDEIAVRSPERQLSYAALADDIEAGAVALRRHDALRGQDAVRGRDVRGDQIVAVDLAEPADTLAAILACDLAGVIPLVCDAAWETPRKAEILDVIRPALHLSTWPPPGAPRPGVPGGGGARASWRRSGADEWGAAAPHDLAWAGFSSGSTGRPRAIVRTRASWTESYPAAVALSGMDETDSVLVPGPLASSLFCFAALHGLATGARVIATGAWSARTARDVVWDADIMHGVPHMIDVMVTELERASGGGQQDSDAASGEGVVAGRAATAGQAAPAGTAGRARRPRMAMVSGAATPEGLRERAARVGVDVVAYYGAVELSFVAVDPDGAGMRPFHGVEIDVRPVDQDSGLGEVWVRSPWVAEGYLAGASGPFRTDDAGWATVGDLADLAPTPAPMIMNTKRLHRSISVHDHRDVERDIGVGELRLRGRGDGAVLTGGATVIPEDVETVLRAVPGISDVAVVGMPHGTLGAVVTAVIEPASESIPRARLEEAAREGLAWAQRPRRWFEVDRMPRTSTGKPARAAISAGLASGDRAVRPLR</sequence>
<comment type="caution">
    <text evidence="5">The sequence shown here is derived from an EMBL/GenBank/DDBJ whole genome shotgun (WGS) entry which is preliminary data.</text>
</comment>
<dbReference type="Gene3D" id="3.30.300.30">
    <property type="match status" value="1"/>
</dbReference>
<dbReference type="Proteomes" id="UP000250462">
    <property type="component" value="Unassembled WGS sequence"/>
</dbReference>
<dbReference type="PANTHER" id="PTHR43201">
    <property type="entry name" value="ACYL-COA SYNTHETASE"/>
    <property type="match status" value="1"/>
</dbReference>
<evidence type="ECO:0000259" key="3">
    <source>
        <dbReference type="Pfam" id="PF00501"/>
    </source>
</evidence>
<dbReference type="SUPFAM" id="SSF56801">
    <property type="entry name" value="Acetyl-CoA synthetase-like"/>
    <property type="match status" value="1"/>
</dbReference>
<dbReference type="PANTHER" id="PTHR43201:SF5">
    <property type="entry name" value="MEDIUM-CHAIN ACYL-COA LIGASE ACSF2, MITOCHONDRIAL"/>
    <property type="match status" value="1"/>
</dbReference>
<feature type="domain" description="AMP-binding enzyme C-terminal" evidence="4">
    <location>
        <begin position="451"/>
        <end position="524"/>
    </location>
</feature>
<evidence type="ECO:0000256" key="1">
    <source>
        <dbReference type="ARBA" id="ARBA00006432"/>
    </source>
</evidence>
<evidence type="ECO:0008006" key="7">
    <source>
        <dbReference type="Google" id="ProtNLM"/>
    </source>
</evidence>
<dbReference type="InterPro" id="IPR042099">
    <property type="entry name" value="ANL_N_sf"/>
</dbReference>
<dbReference type="Pfam" id="PF13193">
    <property type="entry name" value="AMP-binding_C"/>
    <property type="match status" value="1"/>
</dbReference>
<dbReference type="InterPro" id="IPR000873">
    <property type="entry name" value="AMP-dep_synth/lig_dom"/>
</dbReference>
<evidence type="ECO:0000313" key="6">
    <source>
        <dbReference type="Proteomes" id="UP000250462"/>
    </source>
</evidence>
<evidence type="ECO:0000256" key="2">
    <source>
        <dbReference type="ARBA" id="ARBA00022598"/>
    </source>
</evidence>
<dbReference type="Pfam" id="PF00501">
    <property type="entry name" value="AMP-binding"/>
    <property type="match status" value="1"/>
</dbReference>
<proteinExistence type="inferred from homology"/>
<protein>
    <recommendedName>
        <fullName evidence="7">Long-chain fatty acid--CoA ligase</fullName>
    </recommendedName>
</protein>
<dbReference type="InterPro" id="IPR045851">
    <property type="entry name" value="AMP-bd_C_sf"/>
</dbReference>
<dbReference type="OrthoDB" id="5240965at2"/>
<keyword evidence="2" id="KW-0436">Ligase</keyword>
<comment type="similarity">
    <text evidence="1">Belongs to the ATP-dependent AMP-binding enzyme family.</text>
</comment>
<gene>
    <name evidence="5" type="ORF">DPM12_00840</name>
</gene>
<dbReference type="EMBL" id="QMIG01000001">
    <property type="protein sequence ID" value="RAW18658.1"/>
    <property type="molecule type" value="Genomic_DNA"/>
</dbReference>
<reference evidence="5 6" key="1">
    <citation type="submission" date="2018-06" db="EMBL/GenBank/DDBJ databases">
        <title>Phytoactinopolyspora halophila sp. nov., a novel halophilic actinomycete isolated from a saline soil in China.</title>
        <authorList>
            <person name="Tang S.-K."/>
        </authorList>
    </citation>
    <scope>NUCLEOTIDE SEQUENCE [LARGE SCALE GENOMIC DNA]</scope>
    <source>
        <strain evidence="5 6">YIM 96934</strain>
    </source>
</reference>